<dbReference type="PROSITE" id="PS50005">
    <property type="entry name" value="TPR"/>
    <property type="match status" value="2"/>
</dbReference>
<dbReference type="PANTHER" id="PTHR19959:SF119">
    <property type="entry name" value="FUNGAL LIPASE-LIKE DOMAIN-CONTAINING PROTEIN"/>
    <property type="match status" value="1"/>
</dbReference>
<protein>
    <submittedName>
        <fullName evidence="5">Tetratricopeptide TPR_2 repeat protein</fullName>
    </submittedName>
</protein>
<dbReference type="EMBL" id="CP000780">
    <property type="protein sequence ID" value="ABS56542.1"/>
    <property type="molecule type" value="Genomic_DNA"/>
</dbReference>
<dbReference type="InterPro" id="IPR025139">
    <property type="entry name" value="DUF4062"/>
</dbReference>
<evidence type="ECO:0000256" key="2">
    <source>
        <dbReference type="ARBA" id="ARBA00022803"/>
    </source>
</evidence>
<feature type="domain" description="DUF4062" evidence="4">
    <location>
        <begin position="14"/>
        <end position="116"/>
    </location>
</feature>
<dbReference type="STRING" id="456442.Mboo_2028"/>
<keyword evidence="6" id="KW-1185">Reference proteome</keyword>
<feature type="repeat" description="TPR" evidence="3">
    <location>
        <begin position="660"/>
        <end position="693"/>
    </location>
</feature>
<dbReference type="SUPFAM" id="SSF52540">
    <property type="entry name" value="P-loop containing nucleoside triphosphate hydrolases"/>
    <property type="match status" value="1"/>
</dbReference>
<evidence type="ECO:0000256" key="1">
    <source>
        <dbReference type="ARBA" id="ARBA00022737"/>
    </source>
</evidence>
<dbReference type="SMART" id="SM00028">
    <property type="entry name" value="TPR"/>
    <property type="match status" value="12"/>
</dbReference>
<dbReference type="Pfam" id="PF07719">
    <property type="entry name" value="TPR_2"/>
    <property type="match status" value="1"/>
</dbReference>
<keyword evidence="1" id="KW-0677">Repeat</keyword>
<evidence type="ECO:0000259" key="4">
    <source>
        <dbReference type="Pfam" id="PF13271"/>
    </source>
</evidence>
<dbReference type="Proteomes" id="UP000002408">
    <property type="component" value="Chromosome"/>
</dbReference>
<evidence type="ECO:0000313" key="6">
    <source>
        <dbReference type="Proteomes" id="UP000002408"/>
    </source>
</evidence>
<sequence length="1285" mass="148197">MTLMINRKSKGLLKVFISSTFRDLQAERQQLYEKLSESISPVGMEFFIPDGKTSHEISLLDEDQGLKNSDIVIFLISPYYGSLIEKCNIPTCKADCPLKNGTKQKISYTHCEFKFAKAENKPFLIYRFDAESWDLLQPLYQMEKIDWDSNNPIFKLKTVEEIKKLHAAKDYIIDFKNEIGSIFGPNLNSESISLISEHLAENIVKWYYEGRIAFQEFYGRKTELKQLIERMNESIEVYGVGGIGKTTLIHVALLIQMLKGRKILAIGKKQSYLSGSGYNLFKEKCPNVMYEITTDRITLNDIIDALKFREVHKIEGLNDKIQLILSKITTDKYLIFIDDFHLADQTVRQLVKESNNFIISAKKKSGITRNEVPLLGINDPERSALIKLISQRFGKNLKPQDIQRISDFSEGHPITMEILIRNIEIINFEKLNDYKKDVLDFSNSEQVEEFINRVIEGILSREAFTLLKNIAMINTVIESNISLYVVEKAFRDPPSAKYFVELINSGILTKKGNEEGSYLFTFKHIQDAVREDTEQYNKSALSYYESKRIWLKKFTIDDEIERFSHQIKSRSSINYLKTFNRLASKVSPINFGYKKLIEIGLSLKERTTIDDEKATLCNNIGILVGDLNHYRDAKDLYKEAIDIYRRLSERNRESYTSNLTTALNCLGNLYLNINKLDQAKECYENALKLLKGLNNKTINSELGQISSILTNLGIVYSSINRPYDAKNSFLEALRIQRIMAKKNPMGHLPTISKIIMNLGNLSSFLNDYADALKKYKEGVKTAKTLAKNNPAQYLILYGLSLNSIGSLYDRLHNDKKVEEYFTLSVNILKDLSEKNPDAYLPDYVQILTNFANYYLKSNDIVKATNYAETALNQAKILAKRCPVAYNPLLAQILIVYGDLFSQLNRPDHASQFYNESLVLLLELNQQSPGAYVNNISSVLLQLGTTYEQLNKYSDSQTTLDECLNLRTKLVTLCHDAYLDDYNDVLLAQICYKEKQKDFSYVESLKICEDYARELHSKCPQAFKLKLVNILQIKGRLYAVQHNPHYNIIFNECLQHADDLIKISPNSFTPYYGALNSCIGYCHMINNNFVEAEKYLTRSLSILKVGYMNYPDVFSIDYSDALNNFGLYYLIRNLPDEAEKYLQEALQIREDWTKKCAISYSADYSNSLNNMGYCKLLQQLSNDAEIYLTRSLNIQKELILTNRNIFSEEYARLKRNLGKLYLVKNNYPESKIHFEESIKIQKEYTEKYPDIFKIDYRETLIAYSELLSKMGISDELSKVTKLIEEC</sequence>
<dbReference type="eggNOG" id="arCOG03046">
    <property type="taxonomic scope" value="Archaea"/>
</dbReference>
<dbReference type="KEGG" id="mbn:Mboo_2028"/>
<dbReference type="Gene3D" id="1.25.40.10">
    <property type="entry name" value="Tetratricopeptide repeat domain"/>
    <property type="match status" value="3"/>
</dbReference>
<feature type="repeat" description="TPR" evidence="3">
    <location>
        <begin position="1210"/>
        <end position="1243"/>
    </location>
</feature>
<dbReference type="Pfam" id="PF13374">
    <property type="entry name" value="TPR_10"/>
    <property type="match status" value="2"/>
</dbReference>
<gene>
    <name evidence="5" type="ordered locus">Mboo_2028</name>
</gene>
<organism evidence="5 6">
    <name type="scientific">Methanoregula boonei (strain DSM 21154 / JCM 14090 / 6A8)</name>
    <dbReference type="NCBI Taxonomy" id="456442"/>
    <lineage>
        <taxon>Archaea</taxon>
        <taxon>Methanobacteriati</taxon>
        <taxon>Methanobacteriota</taxon>
        <taxon>Stenosarchaea group</taxon>
        <taxon>Methanomicrobia</taxon>
        <taxon>Methanomicrobiales</taxon>
        <taxon>Methanoregulaceae</taxon>
        <taxon>Methanoregula</taxon>
    </lineage>
</organism>
<name>A7I9Y1_METB6</name>
<dbReference type="Gene3D" id="3.40.50.300">
    <property type="entry name" value="P-loop containing nucleotide triphosphate hydrolases"/>
    <property type="match status" value="1"/>
</dbReference>
<accession>A7I9Y1</accession>
<dbReference type="InterPro" id="IPR013105">
    <property type="entry name" value="TPR_2"/>
</dbReference>
<dbReference type="InterPro" id="IPR027417">
    <property type="entry name" value="P-loop_NTPase"/>
</dbReference>
<dbReference type="InterPro" id="IPR011990">
    <property type="entry name" value="TPR-like_helical_dom_sf"/>
</dbReference>
<dbReference type="eggNOG" id="arCOG03045">
    <property type="taxonomic scope" value="Archaea"/>
</dbReference>
<evidence type="ECO:0000256" key="3">
    <source>
        <dbReference type="PROSITE-ProRule" id="PRU00339"/>
    </source>
</evidence>
<reference evidence="6" key="1">
    <citation type="journal article" date="2015" name="Microbiology">
        <title>Genome of Methanoregula boonei 6A8 reveals adaptations to oligotrophic peatland environments.</title>
        <authorList>
            <person name="Braeuer S."/>
            <person name="Cadillo-Quiroz H."/>
            <person name="Kyrpides N."/>
            <person name="Woyke T."/>
            <person name="Goodwin L."/>
            <person name="Detter C."/>
            <person name="Podell S."/>
            <person name="Yavitt J.B."/>
            <person name="Zinder S.H."/>
        </authorList>
    </citation>
    <scope>NUCLEOTIDE SEQUENCE [LARGE SCALE GENOMIC DNA]</scope>
    <source>
        <strain evidence="6">DSM 21154 / JCM 14090 / 6A8</strain>
    </source>
</reference>
<keyword evidence="2 3" id="KW-0802">TPR repeat</keyword>
<dbReference type="PANTHER" id="PTHR19959">
    <property type="entry name" value="KINESIN LIGHT CHAIN"/>
    <property type="match status" value="1"/>
</dbReference>
<evidence type="ECO:0000313" key="5">
    <source>
        <dbReference type="EMBL" id="ABS56542.1"/>
    </source>
</evidence>
<dbReference type="InterPro" id="IPR019734">
    <property type="entry name" value="TPR_rpt"/>
</dbReference>
<dbReference type="SUPFAM" id="SSF48452">
    <property type="entry name" value="TPR-like"/>
    <property type="match status" value="3"/>
</dbReference>
<proteinExistence type="predicted"/>
<dbReference type="HOGENOM" id="CLU_262695_0_0_2"/>
<dbReference type="Pfam" id="PF13271">
    <property type="entry name" value="DUF4062"/>
    <property type="match status" value="1"/>
</dbReference>